<keyword evidence="3" id="KW-0418">Kinase</keyword>
<dbReference type="KEGG" id="gtt:GUITHDRAFT_64458"/>
<keyword evidence="11" id="KW-1185">Reference proteome</keyword>
<evidence type="ECO:0000313" key="11">
    <source>
        <dbReference type="Proteomes" id="UP000011087"/>
    </source>
</evidence>
<evidence type="ECO:0000256" key="2">
    <source>
        <dbReference type="ARBA" id="ARBA00022741"/>
    </source>
</evidence>
<keyword evidence="1" id="KW-0808">Transferase</keyword>
<reference evidence="9 11" key="1">
    <citation type="journal article" date="2012" name="Nature">
        <title>Algal genomes reveal evolutionary mosaicism and the fate of nucleomorphs.</title>
        <authorList>
            <consortium name="DOE Joint Genome Institute"/>
            <person name="Curtis B.A."/>
            <person name="Tanifuji G."/>
            <person name="Burki F."/>
            <person name="Gruber A."/>
            <person name="Irimia M."/>
            <person name="Maruyama S."/>
            <person name="Arias M.C."/>
            <person name="Ball S.G."/>
            <person name="Gile G.H."/>
            <person name="Hirakawa Y."/>
            <person name="Hopkins J.F."/>
            <person name="Kuo A."/>
            <person name="Rensing S.A."/>
            <person name="Schmutz J."/>
            <person name="Symeonidi A."/>
            <person name="Elias M."/>
            <person name="Eveleigh R.J."/>
            <person name="Herman E.K."/>
            <person name="Klute M.J."/>
            <person name="Nakayama T."/>
            <person name="Obornik M."/>
            <person name="Reyes-Prieto A."/>
            <person name="Armbrust E.V."/>
            <person name="Aves S.J."/>
            <person name="Beiko R.G."/>
            <person name="Coutinho P."/>
            <person name="Dacks J.B."/>
            <person name="Durnford D.G."/>
            <person name="Fast N.M."/>
            <person name="Green B.R."/>
            <person name="Grisdale C.J."/>
            <person name="Hempel F."/>
            <person name="Henrissat B."/>
            <person name="Hoppner M.P."/>
            <person name="Ishida K."/>
            <person name="Kim E."/>
            <person name="Koreny L."/>
            <person name="Kroth P.G."/>
            <person name="Liu Y."/>
            <person name="Malik S.B."/>
            <person name="Maier U.G."/>
            <person name="McRose D."/>
            <person name="Mock T."/>
            <person name="Neilson J.A."/>
            <person name="Onodera N.T."/>
            <person name="Poole A.M."/>
            <person name="Pritham E.J."/>
            <person name="Richards T.A."/>
            <person name="Rocap G."/>
            <person name="Roy S.W."/>
            <person name="Sarai C."/>
            <person name="Schaack S."/>
            <person name="Shirato S."/>
            <person name="Slamovits C.H."/>
            <person name="Spencer D.F."/>
            <person name="Suzuki S."/>
            <person name="Worden A.Z."/>
            <person name="Zauner S."/>
            <person name="Barry K."/>
            <person name="Bell C."/>
            <person name="Bharti A.K."/>
            <person name="Crow J.A."/>
            <person name="Grimwood J."/>
            <person name="Kramer R."/>
            <person name="Lindquist E."/>
            <person name="Lucas S."/>
            <person name="Salamov A."/>
            <person name="McFadden G.I."/>
            <person name="Lane C.E."/>
            <person name="Keeling P.J."/>
            <person name="Gray M.W."/>
            <person name="Grigoriev I.V."/>
            <person name="Archibald J.M."/>
        </authorList>
    </citation>
    <scope>NUCLEOTIDE SEQUENCE</scope>
    <source>
        <strain evidence="9 11">CCMP2712</strain>
    </source>
</reference>
<name>L1JY74_GUITC</name>
<feature type="domain" description="Protein kinase" evidence="8">
    <location>
        <begin position="17"/>
        <end position="263"/>
    </location>
</feature>
<dbReference type="Gene3D" id="1.10.510.10">
    <property type="entry name" value="Transferase(Phosphotransferase) domain 1"/>
    <property type="match status" value="1"/>
</dbReference>
<reference evidence="11" key="2">
    <citation type="submission" date="2012-11" db="EMBL/GenBank/DDBJ databases">
        <authorList>
            <person name="Kuo A."/>
            <person name="Curtis B.A."/>
            <person name="Tanifuji G."/>
            <person name="Burki F."/>
            <person name="Gruber A."/>
            <person name="Irimia M."/>
            <person name="Maruyama S."/>
            <person name="Arias M.C."/>
            <person name="Ball S.G."/>
            <person name="Gile G.H."/>
            <person name="Hirakawa Y."/>
            <person name="Hopkins J.F."/>
            <person name="Rensing S.A."/>
            <person name="Schmutz J."/>
            <person name="Symeonidi A."/>
            <person name="Elias M."/>
            <person name="Eveleigh R.J."/>
            <person name="Herman E.K."/>
            <person name="Klute M.J."/>
            <person name="Nakayama T."/>
            <person name="Obornik M."/>
            <person name="Reyes-Prieto A."/>
            <person name="Armbrust E.V."/>
            <person name="Aves S.J."/>
            <person name="Beiko R.G."/>
            <person name="Coutinho P."/>
            <person name="Dacks J.B."/>
            <person name="Durnford D.G."/>
            <person name="Fast N.M."/>
            <person name="Green B.R."/>
            <person name="Grisdale C."/>
            <person name="Hempe F."/>
            <person name="Henrissat B."/>
            <person name="Hoppner M.P."/>
            <person name="Ishida K.-I."/>
            <person name="Kim E."/>
            <person name="Koreny L."/>
            <person name="Kroth P.G."/>
            <person name="Liu Y."/>
            <person name="Malik S.-B."/>
            <person name="Maier U.G."/>
            <person name="McRose D."/>
            <person name="Mock T."/>
            <person name="Neilson J.A."/>
            <person name="Onodera N.T."/>
            <person name="Poole A.M."/>
            <person name="Pritham E.J."/>
            <person name="Richards T.A."/>
            <person name="Rocap G."/>
            <person name="Roy S.W."/>
            <person name="Sarai C."/>
            <person name="Schaack S."/>
            <person name="Shirato S."/>
            <person name="Slamovits C.H."/>
            <person name="Spencer D.F."/>
            <person name="Suzuki S."/>
            <person name="Worden A.Z."/>
            <person name="Zauner S."/>
            <person name="Barry K."/>
            <person name="Bell C."/>
            <person name="Bharti A.K."/>
            <person name="Crow J.A."/>
            <person name="Grimwood J."/>
            <person name="Kramer R."/>
            <person name="Lindquist E."/>
            <person name="Lucas S."/>
            <person name="Salamov A."/>
            <person name="McFadden G.I."/>
            <person name="Lane C.E."/>
            <person name="Keeling P.J."/>
            <person name="Gray M.W."/>
            <person name="Grigoriev I.V."/>
            <person name="Archibald J.M."/>
        </authorList>
    </citation>
    <scope>NUCLEOTIDE SEQUENCE</scope>
    <source>
        <strain evidence="11">CCMP2712</strain>
    </source>
</reference>
<evidence type="ECO:0000256" key="1">
    <source>
        <dbReference type="ARBA" id="ARBA00022679"/>
    </source>
</evidence>
<keyword evidence="7" id="KW-0723">Serine/threonine-protein kinase</keyword>
<reference evidence="10" key="3">
    <citation type="submission" date="2016-03" db="UniProtKB">
        <authorList>
            <consortium name="EnsemblProtists"/>
        </authorList>
    </citation>
    <scope>IDENTIFICATION</scope>
</reference>
<dbReference type="InterPro" id="IPR000719">
    <property type="entry name" value="Prot_kinase_dom"/>
</dbReference>
<evidence type="ECO:0000256" key="6">
    <source>
        <dbReference type="PROSITE-ProRule" id="PRU10141"/>
    </source>
</evidence>
<keyword evidence="4 6" id="KW-0067">ATP-binding</keyword>
<sequence length="263" mass="29316">MPILAEGCKPSRYLQDFDELRMLGKGSFGTVHLARSRTDGCLYAIKRSNADLKSEREKREALREVFAMAALAGDLLRPRTKNVVRYHNAWLENQQLHIQMEVCECTLHEKFVAAHVRVEEATLVAVLHQIGKALRTIHARGLAHLDVKPDNIYCKQGRFLLGDFGLAFAQKTLSEGVEPMEGDGRYASPEVIQGFSQLAPCDIYSLGATVLELALEKRLTLSDGDYKEIRAGAAVQLPSRSSELCGEGLGRRRRISYVTLQTC</sequence>
<dbReference type="eggNOG" id="KOG0601">
    <property type="taxonomic scope" value="Eukaryota"/>
</dbReference>
<dbReference type="GO" id="GO:0004674">
    <property type="term" value="F:protein serine/threonine kinase activity"/>
    <property type="evidence" value="ECO:0007669"/>
    <property type="project" value="UniProtKB-KW"/>
</dbReference>
<dbReference type="InterPro" id="IPR011009">
    <property type="entry name" value="Kinase-like_dom_sf"/>
</dbReference>
<comment type="similarity">
    <text evidence="5">Belongs to the protein kinase superfamily. Ser/Thr protein kinase family. GCN2 subfamily.</text>
</comment>
<accession>L1JY74</accession>
<dbReference type="GO" id="GO:0005634">
    <property type="term" value="C:nucleus"/>
    <property type="evidence" value="ECO:0007669"/>
    <property type="project" value="TreeGrafter"/>
</dbReference>
<evidence type="ECO:0000256" key="3">
    <source>
        <dbReference type="ARBA" id="ARBA00022777"/>
    </source>
</evidence>
<dbReference type="PANTHER" id="PTHR11042:SF185">
    <property type="entry name" value="WEE1-LIKE PROTEIN KINASE"/>
    <property type="match status" value="1"/>
</dbReference>
<dbReference type="OrthoDB" id="5337378at2759"/>
<organism evidence="9">
    <name type="scientific">Guillardia theta (strain CCMP2712)</name>
    <name type="common">Cryptophyte</name>
    <dbReference type="NCBI Taxonomy" id="905079"/>
    <lineage>
        <taxon>Eukaryota</taxon>
        <taxon>Cryptophyceae</taxon>
        <taxon>Pyrenomonadales</taxon>
        <taxon>Geminigeraceae</taxon>
        <taxon>Guillardia</taxon>
    </lineage>
</organism>
<gene>
    <name evidence="9" type="ORF">GUITHDRAFT_64458</name>
</gene>
<dbReference type="GeneID" id="17310179"/>
<dbReference type="PROSITE" id="PS50011">
    <property type="entry name" value="PROTEIN_KINASE_DOM"/>
    <property type="match status" value="1"/>
</dbReference>
<dbReference type="PANTHER" id="PTHR11042">
    <property type="entry name" value="EUKARYOTIC TRANSLATION INITIATION FACTOR 2-ALPHA KINASE EIF2-ALPHA KINASE -RELATED"/>
    <property type="match status" value="1"/>
</dbReference>
<dbReference type="PROSITE" id="PS00107">
    <property type="entry name" value="PROTEIN_KINASE_ATP"/>
    <property type="match status" value="1"/>
</dbReference>
<evidence type="ECO:0000313" key="10">
    <source>
        <dbReference type="EnsemblProtists" id="EKX53292"/>
    </source>
</evidence>
<dbReference type="Proteomes" id="UP000011087">
    <property type="component" value="Unassembled WGS sequence"/>
</dbReference>
<dbReference type="InterPro" id="IPR008271">
    <property type="entry name" value="Ser/Thr_kinase_AS"/>
</dbReference>
<feature type="binding site" evidence="6">
    <location>
        <position position="46"/>
    </location>
    <ligand>
        <name>ATP</name>
        <dbReference type="ChEBI" id="CHEBI:30616"/>
    </ligand>
</feature>
<dbReference type="AlphaFoldDB" id="L1JY74"/>
<dbReference type="SMART" id="SM00220">
    <property type="entry name" value="S_TKc"/>
    <property type="match status" value="1"/>
</dbReference>
<keyword evidence="2 6" id="KW-0547">Nucleotide-binding</keyword>
<dbReference type="PaxDb" id="55529-EKX53292"/>
<dbReference type="RefSeq" id="XP_005840272.1">
    <property type="nucleotide sequence ID" value="XM_005840215.1"/>
</dbReference>
<evidence type="ECO:0000256" key="7">
    <source>
        <dbReference type="RuleBase" id="RU000304"/>
    </source>
</evidence>
<dbReference type="SUPFAM" id="SSF56112">
    <property type="entry name" value="Protein kinase-like (PK-like)"/>
    <property type="match status" value="1"/>
</dbReference>
<dbReference type="Pfam" id="PF00069">
    <property type="entry name" value="Pkinase"/>
    <property type="match status" value="1"/>
</dbReference>
<evidence type="ECO:0000259" key="8">
    <source>
        <dbReference type="PROSITE" id="PS50011"/>
    </source>
</evidence>
<dbReference type="Gene3D" id="3.30.200.20">
    <property type="entry name" value="Phosphorylase Kinase, domain 1"/>
    <property type="match status" value="1"/>
</dbReference>
<dbReference type="InterPro" id="IPR050339">
    <property type="entry name" value="CC_SR_Kinase"/>
</dbReference>
<dbReference type="EMBL" id="JH992970">
    <property type="protein sequence ID" value="EKX53292.1"/>
    <property type="molecule type" value="Genomic_DNA"/>
</dbReference>
<dbReference type="OMA" id="INIQMEY"/>
<dbReference type="GO" id="GO:0005737">
    <property type="term" value="C:cytoplasm"/>
    <property type="evidence" value="ECO:0007669"/>
    <property type="project" value="TreeGrafter"/>
</dbReference>
<dbReference type="EnsemblProtists" id="EKX53292">
    <property type="protein sequence ID" value="EKX53292"/>
    <property type="gene ID" value="GUITHDRAFT_64458"/>
</dbReference>
<dbReference type="GO" id="GO:0005524">
    <property type="term" value="F:ATP binding"/>
    <property type="evidence" value="ECO:0007669"/>
    <property type="project" value="UniProtKB-UniRule"/>
</dbReference>
<evidence type="ECO:0000256" key="5">
    <source>
        <dbReference type="ARBA" id="ARBA00037982"/>
    </source>
</evidence>
<dbReference type="HOGENOM" id="CLU_000288_63_23_1"/>
<evidence type="ECO:0000256" key="4">
    <source>
        <dbReference type="ARBA" id="ARBA00022840"/>
    </source>
</evidence>
<dbReference type="GO" id="GO:0004713">
    <property type="term" value="F:protein tyrosine kinase activity"/>
    <property type="evidence" value="ECO:0007669"/>
    <property type="project" value="TreeGrafter"/>
</dbReference>
<dbReference type="STRING" id="905079.L1JY74"/>
<proteinExistence type="inferred from homology"/>
<protein>
    <recommendedName>
        <fullName evidence="8">Protein kinase domain-containing protein</fullName>
    </recommendedName>
</protein>
<dbReference type="InterPro" id="IPR017441">
    <property type="entry name" value="Protein_kinase_ATP_BS"/>
</dbReference>
<dbReference type="PROSITE" id="PS00108">
    <property type="entry name" value="PROTEIN_KINASE_ST"/>
    <property type="match status" value="1"/>
</dbReference>
<evidence type="ECO:0000313" key="9">
    <source>
        <dbReference type="EMBL" id="EKX53292.1"/>
    </source>
</evidence>